<sequence>MTLVPLTPFADDQLSTQQGENPKPARTESECEPGGVTPPKRAVSVSVSCCASLPMRRIVVVQIDSIDMNNSSASQSYYQPLDPSKSEIRLLEIVETPSDASSHTTCKFSTVSLDDKPQFAALSYVWGDPNDTESVVVNDVEVTVTASLSNALKHVKKHWHSLGRPLANFRLWADAICINQDDPKEKSSQVQLMRTIYSSADVVFAWLSSDDGPTATALDMLDKTYRLAVHHMRNEPPEPVLNHIEVMDWSTPYESRLKENKLLDTIDKAFGVPKLKADSHPAVLEAPWWSLWQFSRLTYWERVWIFQENMLARQIYYACPSRICHADSAAVAFGTLRNYIVRLEKADAPSIQGYKHAYRVYSLRGSLSGPMINHKMRRRMAHARQLEIMARITCMSCGGYAATDPRDHVYGFLGVSQLDITPNYTMSPRDVYADFARVYVETCERLDYDADPADSRELGGPLVYLQYCAAGVDNDMGLPSWAPSFQIMAPMLCREPSTMHNYGVDVLRGTRRIAVRGETLDIPAVVFQKVTVCYDHELTSSIMKPEFPRFLDRMARSHEPTYPTNISFLSALCRTLFDNFNDDDSNSLRGLAACLRTKYCWQDDSGPLFDQLKESLDSISSMTAEEMTAFGKRAYSHLKVDARSIKTCALIGTEDGYIGLVRKGATEGDVVSILRGASVPVVLRPEKGFYQVVSPCTILGLTSELVNGFVREGKAKMEVLEGGVLFGSPTDADCTYDIKTSHTFATLTCLHHSYHEDHWDCATPCAKVIRTRLAIDATLTDWPSWLTSMNSAYSTSGVPCFTGFGVYDSHALTRAGYDIISELDTTTSCPPTVTPGPLPTESYGFGPHGDHWHCEGSRTSESHHASGSPPASEVPHTTSSANSCESHDDHWHCPPGVSESTYPPEPPTTSSTSPAVGPTLPPGDQECEIHNDRWHCPPGVPEPTHLPTPSASEDTTSTQGSGHCEPHGDHRHCQEGSAEPTAPPATPSTAPEEGPGPACESHGDCWHCPSGAALPSGSPGGSTAPTPIVLEGSASRFALFYTSIFGFMVVSPFLV</sequence>
<feature type="compositionally biased region" description="Basic and acidic residues" evidence="1">
    <location>
        <begin position="848"/>
        <end position="864"/>
    </location>
</feature>
<dbReference type="PANTHER" id="PTHR24148:SF73">
    <property type="entry name" value="HET DOMAIN PROTEIN (AFU_ORTHOLOGUE AFUA_8G01020)"/>
    <property type="match status" value="1"/>
</dbReference>
<evidence type="ECO:0000313" key="3">
    <source>
        <dbReference type="EMBL" id="KFA68512.1"/>
    </source>
</evidence>
<evidence type="ECO:0000259" key="2">
    <source>
        <dbReference type="Pfam" id="PF06985"/>
    </source>
</evidence>
<dbReference type="PANTHER" id="PTHR24148">
    <property type="entry name" value="ANKYRIN REPEAT DOMAIN-CONTAINING PROTEIN 39 HOMOLOG-RELATED"/>
    <property type="match status" value="1"/>
</dbReference>
<reference evidence="3 4" key="1">
    <citation type="journal article" date="2014" name="BMC Genomics">
        <title>Comparative genome sequencing reveals chemotype-specific gene clusters in the toxigenic black mold Stachybotrys.</title>
        <authorList>
            <person name="Semeiks J."/>
            <person name="Borek D."/>
            <person name="Otwinowski Z."/>
            <person name="Grishin N.V."/>
        </authorList>
    </citation>
    <scope>NUCLEOTIDE SEQUENCE [LARGE SCALE GENOMIC DNA]</scope>
    <source>
        <strain evidence="3 4">IBT 40285</strain>
    </source>
</reference>
<dbReference type="EMBL" id="KL659845">
    <property type="protein sequence ID" value="KFA68512.1"/>
    <property type="molecule type" value="Genomic_DNA"/>
</dbReference>
<protein>
    <recommendedName>
        <fullName evidence="2">Heterokaryon incompatibility domain-containing protein</fullName>
    </recommendedName>
</protein>
<dbReference type="AlphaFoldDB" id="A0A084QX27"/>
<dbReference type="OrthoDB" id="5386682at2759"/>
<feature type="domain" description="Heterokaryon incompatibility" evidence="2">
    <location>
        <begin position="119"/>
        <end position="308"/>
    </location>
</feature>
<evidence type="ECO:0000313" key="4">
    <source>
        <dbReference type="Proteomes" id="UP000028524"/>
    </source>
</evidence>
<feature type="compositionally biased region" description="Basic and acidic residues" evidence="1">
    <location>
        <begin position="964"/>
        <end position="974"/>
    </location>
</feature>
<dbReference type="Proteomes" id="UP000028524">
    <property type="component" value="Unassembled WGS sequence"/>
</dbReference>
<proteinExistence type="predicted"/>
<dbReference type="InterPro" id="IPR010730">
    <property type="entry name" value="HET"/>
</dbReference>
<feature type="region of interest" description="Disordered" evidence="1">
    <location>
        <begin position="1"/>
        <end position="41"/>
    </location>
</feature>
<feature type="compositionally biased region" description="Polar residues" evidence="1">
    <location>
        <begin position="875"/>
        <end position="884"/>
    </location>
</feature>
<feature type="region of interest" description="Disordered" evidence="1">
    <location>
        <begin position="826"/>
        <end position="1002"/>
    </location>
</feature>
<keyword evidence="4" id="KW-1185">Reference proteome</keyword>
<name>A0A084QX27_STAC4</name>
<feature type="compositionally biased region" description="Low complexity" evidence="1">
    <location>
        <begin position="898"/>
        <end position="914"/>
    </location>
</feature>
<dbReference type="HOGENOM" id="CLU_290212_0_0_1"/>
<dbReference type="InParanoid" id="A0A084QX27"/>
<dbReference type="InterPro" id="IPR052895">
    <property type="entry name" value="HetReg/Transcr_Mod"/>
</dbReference>
<dbReference type="OMA" id="RICHADS"/>
<gene>
    <name evidence="3" type="ORF">S40285_05392</name>
</gene>
<feature type="compositionally biased region" description="Polar residues" evidence="1">
    <location>
        <begin position="947"/>
        <end position="961"/>
    </location>
</feature>
<accession>A0A084QX27</accession>
<organism evidence="3 4">
    <name type="scientific">Stachybotrys chlorohalonatus (strain IBT 40285)</name>
    <dbReference type="NCBI Taxonomy" id="1283841"/>
    <lineage>
        <taxon>Eukaryota</taxon>
        <taxon>Fungi</taxon>
        <taxon>Dikarya</taxon>
        <taxon>Ascomycota</taxon>
        <taxon>Pezizomycotina</taxon>
        <taxon>Sordariomycetes</taxon>
        <taxon>Hypocreomycetidae</taxon>
        <taxon>Hypocreales</taxon>
        <taxon>Stachybotryaceae</taxon>
        <taxon>Stachybotrys</taxon>
    </lineage>
</organism>
<dbReference type="Pfam" id="PF06985">
    <property type="entry name" value="HET"/>
    <property type="match status" value="1"/>
</dbReference>
<evidence type="ECO:0000256" key="1">
    <source>
        <dbReference type="SAM" id="MobiDB-lite"/>
    </source>
</evidence>